<reference evidence="2" key="2">
    <citation type="submission" date="2016-05" db="EMBL/GenBank/DDBJ databases">
        <title>Comparative analysis highlights variable genome content of wheat rusts and divergence of the mating loci.</title>
        <authorList>
            <person name="Cuomo C.A."/>
            <person name="Bakkeren G."/>
            <person name="Szabo L."/>
            <person name="Khalil H."/>
            <person name="Joly D."/>
            <person name="Goldberg J."/>
            <person name="Young S."/>
            <person name="Zeng Q."/>
            <person name="Fellers J."/>
        </authorList>
    </citation>
    <scope>NUCLEOTIDE SEQUENCE [LARGE SCALE GENOMIC DNA]</scope>
    <source>
        <strain evidence="2">1-1 BBBD Race 1</strain>
    </source>
</reference>
<name>A0A180GP74_PUCT1</name>
<dbReference type="EnsemblFungi" id="PTTG_27217-t43_1">
    <property type="protein sequence ID" value="PTTG_27217-t43_1-p1"/>
    <property type="gene ID" value="PTTG_27217"/>
</dbReference>
<dbReference type="InterPro" id="IPR043502">
    <property type="entry name" value="DNA/RNA_pol_sf"/>
</dbReference>
<evidence type="ECO:0000256" key="1">
    <source>
        <dbReference type="SAM" id="MobiDB-lite"/>
    </source>
</evidence>
<feature type="region of interest" description="Disordered" evidence="1">
    <location>
        <begin position="32"/>
        <end position="52"/>
    </location>
</feature>
<dbReference type="SUPFAM" id="SSF56672">
    <property type="entry name" value="DNA/RNA polymerases"/>
    <property type="match status" value="1"/>
</dbReference>
<dbReference type="AlphaFoldDB" id="A0A180GP74"/>
<organism evidence="2">
    <name type="scientific">Puccinia triticina (isolate 1-1 / race 1 (BBBD))</name>
    <name type="common">Brown leaf rust fungus</name>
    <dbReference type="NCBI Taxonomy" id="630390"/>
    <lineage>
        <taxon>Eukaryota</taxon>
        <taxon>Fungi</taxon>
        <taxon>Dikarya</taxon>
        <taxon>Basidiomycota</taxon>
        <taxon>Pucciniomycotina</taxon>
        <taxon>Pucciniomycetes</taxon>
        <taxon>Pucciniales</taxon>
        <taxon>Pucciniaceae</taxon>
        <taxon>Puccinia</taxon>
    </lineage>
</organism>
<keyword evidence="4" id="KW-1185">Reference proteome</keyword>
<feature type="region of interest" description="Disordered" evidence="1">
    <location>
        <begin position="299"/>
        <end position="428"/>
    </location>
</feature>
<evidence type="ECO:0008006" key="5">
    <source>
        <dbReference type="Google" id="ProtNLM"/>
    </source>
</evidence>
<dbReference type="EMBL" id="ADAS02000047">
    <property type="protein sequence ID" value="OAV93763.1"/>
    <property type="molecule type" value="Genomic_DNA"/>
</dbReference>
<dbReference type="InterPro" id="IPR052055">
    <property type="entry name" value="Hepadnavirus_pol/RT"/>
</dbReference>
<reference evidence="3 4" key="3">
    <citation type="journal article" date="2017" name="G3 (Bethesda)">
        <title>Comparative analysis highlights variable genome content of wheat rusts and divergence of the mating loci.</title>
        <authorList>
            <person name="Cuomo C.A."/>
            <person name="Bakkeren G."/>
            <person name="Khalil H.B."/>
            <person name="Panwar V."/>
            <person name="Joly D."/>
            <person name="Linning R."/>
            <person name="Sakthikumar S."/>
            <person name="Song X."/>
            <person name="Adiconis X."/>
            <person name="Fan L."/>
            <person name="Goldberg J.M."/>
            <person name="Levin J.Z."/>
            <person name="Young S."/>
            <person name="Zeng Q."/>
            <person name="Anikster Y."/>
            <person name="Bruce M."/>
            <person name="Wang M."/>
            <person name="Yin C."/>
            <person name="McCallum B."/>
            <person name="Szabo L.J."/>
            <person name="Hulbert S."/>
            <person name="Chen X."/>
            <person name="Fellers J.P."/>
        </authorList>
    </citation>
    <scope>NUCLEOTIDE SEQUENCE</scope>
    <source>
        <strain evidence="3">isolate 1-1 / race 1 (BBBD)</strain>
        <strain evidence="4">Isolate 1-1 / race 1 (BBBD)</strain>
    </source>
</reference>
<dbReference type="PANTHER" id="PTHR33050:SF7">
    <property type="entry name" value="RIBONUCLEASE H"/>
    <property type="match status" value="1"/>
</dbReference>
<dbReference type="PANTHER" id="PTHR33050">
    <property type="entry name" value="REVERSE TRANSCRIPTASE DOMAIN-CONTAINING PROTEIN"/>
    <property type="match status" value="1"/>
</dbReference>
<reference evidence="3" key="4">
    <citation type="submission" date="2025-05" db="UniProtKB">
        <authorList>
            <consortium name="EnsemblFungi"/>
        </authorList>
    </citation>
    <scope>IDENTIFICATION</scope>
    <source>
        <strain evidence="3">isolate 1-1 / race 1 (BBBD)</strain>
    </source>
</reference>
<proteinExistence type="predicted"/>
<evidence type="ECO:0000313" key="3">
    <source>
        <dbReference type="EnsemblFungi" id="PTTG_27217-t43_1-p1"/>
    </source>
</evidence>
<sequence length="927" mass="103826">MFEKGQAAEEKGQDAQALLFYQMSAGLSGTISGGRRVEPTINPNIPPPPSTHQTPAIIRHPSPTPTPTTLLASIPGFVVPTPASAKLSRVRNFDEMTTSTRQPNEVVVFDDAAVPTNDCLGFTPFFEQNLLAFRAPLPLTIFNAEWQDRAILYQPEKKTKSDSGDKDRYTGYPYPSEYTQTYQEWSVNHQGFYEAVSKIPSHSNLVAWLIVHKRNADGIIKREGFMTALRYDIHVQTNTLTHRVAMPNGGVSVANISIFRREIVLNVHAKAVRAGETEYTDNPYAVGCCRHVGWDPVTGQQTTKKDDHSGKIPLHLQQPTMKSATNTLKPITDAPKGPSSSKEQSQRSSNYKGSRWNPHYEQDGGPNGGGNGGGGAGGTAGGSGSRGTGNNDGQGRGKQYYETLVKPEGTYPTPRQGMPRPQAQPTTTALWPSTVSCEMDLVAWKAALQQAGLLPEYQDVLDGFLNGFDQGIPRHRLPGNPPFFTPPNHTSAELAEQKIKESIQKELDAKQMFGPFTYEQVAERFDFFRTNPLGAVINGDGSLRPINDLSFPHSKGDIPSVNSFVDADDFATTWDDFNVVANFLKNVKGPVLLALFDWEKAYRQIPTAPHQWPYLMVRDFDDKLLLDTRITFGGVAGCGSFGRPADAWKKIMLAEFDVLNVFRWVDDNLFVKRPYSTTLMTDVVKRSDELGVKTNKEKYSPFLTEQKYVGFIWNGTEKTVRLPEKKLEKRVNQIQHFLEIGANFLYNEVEVIAGRLNHVSYMLPQLRCYLCGIYRWLKDWVHRETRRPIPKDAEEDLHVWFTTLKEFTPTRLIARQDPTEIGWVGDALTGYGIGVLIGRRWAQFRLRSIEELDRGLIENKEEERVSRLETVAVRLGLLMLLKLGARAGKTFIVWTDNTTTESVILKQKLKDNGKTSDFGREQGRLAL</sequence>
<evidence type="ECO:0000313" key="4">
    <source>
        <dbReference type="Proteomes" id="UP000005240"/>
    </source>
</evidence>
<feature type="compositionally biased region" description="Polar residues" evidence="1">
    <location>
        <begin position="317"/>
        <end position="329"/>
    </location>
</feature>
<dbReference type="VEuPathDB" id="FungiDB:PTTG_27217"/>
<evidence type="ECO:0000313" key="2">
    <source>
        <dbReference type="EMBL" id="OAV93763.1"/>
    </source>
</evidence>
<protein>
    <recommendedName>
        <fullName evidence="5">Reverse transcriptase domain-containing protein</fullName>
    </recommendedName>
</protein>
<dbReference type="STRING" id="630390.A0A180GP74"/>
<dbReference type="Proteomes" id="UP000005240">
    <property type="component" value="Unassembled WGS sequence"/>
</dbReference>
<accession>A0A180GP74</accession>
<feature type="compositionally biased region" description="Low complexity" evidence="1">
    <location>
        <begin position="339"/>
        <end position="349"/>
    </location>
</feature>
<dbReference type="OrthoDB" id="2506773at2759"/>
<gene>
    <name evidence="2" type="ORF">PTTG_27217</name>
</gene>
<feature type="compositionally biased region" description="Gly residues" evidence="1">
    <location>
        <begin position="365"/>
        <end position="396"/>
    </location>
</feature>
<reference evidence="2" key="1">
    <citation type="submission" date="2009-11" db="EMBL/GenBank/DDBJ databases">
        <authorList>
            <consortium name="The Broad Institute Genome Sequencing Platform"/>
            <person name="Ward D."/>
            <person name="Feldgarden M."/>
            <person name="Earl A."/>
            <person name="Young S.K."/>
            <person name="Zeng Q."/>
            <person name="Koehrsen M."/>
            <person name="Alvarado L."/>
            <person name="Berlin A."/>
            <person name="Bochicchio J."/>
            <person name="Borenstein D."/>
            <person name="Chapman S.B."/>
            <person name="Chen Z."/>
            <person name="Engels R."/>
            <person name="Freedman E."/>
            <person name="Gellesch M."/>
            <person name="Goldberg J."/>
            <person name="Griggs A."/>
            <person name="Gujja S."/>
            <person name="Heilman E."/>
            <person name="Heiman D."/>
            <person name="Hepburn T."/>
            <person name="Howarth C."/>
            <person name="Jen D."/>
            <person name="Larson L."/>
            <person name="Lewis B."/>
            <person name="Mehta T."/>
            <person name="Park D."/>
            <person name="Pearson M."/>
            <person name="Roberts A."/>
            <person name="Saif S."/>
            <person name="Shea T."/>
            <person name="Shenoy N."/>
            <person name="Sisk P."/>
            <person name="Stolte C."/>
            <person name="Sykes S."/>
            <person name="Thomson T."/>
            <person name="Walk T."/>
            <person name="White J."/>
            <person name="Yandava C."/>
            <person name="Izard J."/>
            <person name="Baranova O.V."/>
            <person name="Blanton J.M."/>
            <person name="Tanner A.C."/>
            <person name="Dewhirst F.E."/>
            <person name="Haas B."/>
            <person name="Nusbaum C."/>
            <person name="Birren B."/>
        </authorList>
    </citation>
    <scope>NUCLEOTIDE SEQUENCE [LARGE SCALE GENOMIC DNA]</scope>
    <source>
        <strain evidence="2">1-1 BBBD Race 1</strain>
    </source>
</reference>